<organism evidence="1 2">
    <name type="scientific">Dendrobium chrysotoxum</name>
    <name type="common">Orchid</name>
    <dbReference type="NCBI Taxonomy" id="161865"/>
    <lineage>
        <taxon>Eukaryota</taxon>
        <taxon>Viridiplantae</taxon>
        <taxon>Streptophyta</taxon>
        <taxon>Embryophyta</taxon>
        <taxon>Tracheophyta</taxon>
        <taxon>Spermatophyta</taxon>
        <taxon>Magnoliopsida</taxon>
        <taxon>Liliopsida</taxon>
        <taxon>Asparagales</taxon>
        <taxon>Orchidaceae</taxon>
        <taxon>Epidendroideae</taxon>
        <taxon>Malaxideae</taxon>
        <taxon>Dendrobiinae</taxon>
        <taxon>Dendrobium</taxon>
    </lineage>
</organism>
<protein>
    <submittedName>
        <fullName evidence="1">Uncharacterized protein</fullName>
    </submittedName>
</protein>
<dbReference type="AlphaFoldDB" id="A0AAV7GIH8"/>
<name>A0AAV7GIH8_DENCH</name>
<accession>A0AAV7GIH8</accession>
<comment type="caution">
    <text evidence="1">The sequence shown here is derived from an EMBL/GenBank/DDBJ whole genome shotgun (WGS) entry which is preliminary data.</text>
</comment>
<evidence type="ECO:0000313" key="2">
    <source>
        <dbReference type="Proteomes" id="UP000775213"/>
    </source>
</evidence>
<gene>
    <name evidence="1" type="ORF">IEQ34_013917</name>
</gene>
<sequence length="59" mass="6215">MKTLAVHAILARAGVGISDLFKRGLSFSSPDSSPFCYFWGGGRGSGLGGLQSPLHYTEI</sequence>
<reference evidence="1 2" key="1">
    <citation type="journal article" date="2021" name="Hortic Res">
        <title>Chromosome-scale assembly of the Dendrobium chrysotoxum genome enhances the understanding of orchid evolution.</title>
        <authorList>
            <person name="Zhang Y."/>
            <person name="Zhang G.Q."/>
            <person name="Zhang D."/>
            <person name="Liu X.D."/>
            <person name="Xu X.Y."/>
            <person name="Sun W.H."/>
            <person name="Yu X."/>
            <person name="Zhu X."/>
            <person name="Wang Z.W."/>
            <person name="Zhao X."/>
            <person name="Zhong W.Y."/>
            <person name="Chen H."/>
            <person name="Yin W.L."/>
            <person name="Huang T."/>
            <person name="Niu S.C."/>
            <person name="Liu Z.J."/>
        </authorList>
    </citation>
    <scope>NUCLEOTIDE SEQUENCE [LARGE SCALE GENOMIC DNA]</scope>
    <source>
        <strain evidence="1">Lindl</strain>
    </source>
</reference>
<proteinExistence type="predicted"/>
<keyword evidence="2" id="KW-1185">Reference proteome</keyword>
<dbReference type="EMBL" id="JAGFBR010000013">
    <property type="protein sequence ID" value="KAH0456010.1"/>
    <property type="molecule type" value="Genomic_DNA"/>
</dbReference>
<dbReference type="Proteomes" id="UP000775213">
    <property type="component" value="Unassembled WGS sequence"/>
</dbReference>
<evidence type="ECO:0000313" key="1">
    <source>
        <dbReference type="EMBL" id="KAH0456010.1"/>
    </source>
</evidence>